<proteinExistence type="predicted"/>
<name>W4VNX6_9BACI</name>
<protein>
    <recommendedName>
        <fullName evidence="4">Core-binding (CB) domain-containing protein</fullName>
    </recommendedName>
</protein>
<dbReference type="EMBL" id="BAVS01000026">
    <property type="protein sequence ID" value="GAE94543.1"/>
    <property type="molecule type" value="Genomic_DNA"/>
</dbReference>
<dbReference type="AlphaFoldDB" id="W4VNX6"/>
<comment type="caution">
    <text evidence="2">The sequence shown here is derived from an EMBL/GenBank/DDBJ whole genome shotgun (WGS) entry which is preliminary data.</text>
</comment>
<dbReference type="Gene3D" id="1.10.150.130">
    <property type="match status" value="1"/>
</dbReference>
<keyword evidence="3" id="KW-1185">Reference proteome</keyword>
<accession>W4VNX6</accession>
<dbReference type="InterPro" id="IPR010998">
    <property type="entry name" value="Integrase_recombinase_N"/>
</dbReference>
<dbReference type="RefSeq" id="WP_052000690.1">
    <property type="nucleotide sequence ID" value="NZ_BAVS01000026.1"/>
</dbReference>
<dbReference type="eggNOG" id="COG0582">
    <property type="taxonomic scope" value="Bacteria"/>
</dbReference>
<evidence type="ECO:0000313" key="2">
    <source>
        <dbReference type="EMBL" id="GAE94543.1"/>
    </source>
</evidence>
<gene>
    <name evidence="2" type="ORF">JCM21714_3705</name>
</gene>
<dbReference type="STRING" id="1298598.JCM21714_3705"/>
<evidence type="ECO:0000256" key="1">
    <source>
        <dbReference type="ARBA" id="ARBA00023125"/>
    </source>
</evidence>
<dbReference type="Proteomes" id="UP000019102">
    <property type="component" value="Unassembled WGS sequence"/>
</dbReference>
<evidence type="ECO:0000313" key="3">
    <source>
        <dbReference type="Proteomes" id="UP000019102"/>
    </source>
</evidence>
<sequence>MKSNNVVNFDHSGYIKFIVRSVWSQIGRNKDGSPAEKEFAIIAVKNKRNNKYIIHPLTDFIFYKWKYSSFNTMKSHAYNLVKFLNFIIENMTYYNLSSLTELNLEHGSEFLNDLTYNQVPPRSTVQKIERTITEFYIYLAKRKFINIEMNTFDKKTKPYNKNETYYVSPFHDVSYLGDKKNNILHTIPDEYILYFLEMAFQSKSVIALGVYMQFWRIKSW</sequence>
<dbReference type="OrthoDB" id="2206342at2"/>
<dbReference type="GO" id="GO:0003677">
    <property type="term" value="F:DNA binding"/>
    <property type="evidence" value="ECO:0007669"/>
    <property type="project" value="UniProtKB-KW"/>
</dbReference>
<organism evidence="2 3">
    <name type="scientific">Gracilibacillus boraciitolerans JCM 21714</name>
    <dbReference type="NCBI Taxonomy" id="1298598"/>
    <lineage>
        <taxon>Bacteria</taxon>
        <taxon>Bacillati</taxon>
        <taxon>Bacillota</taxon>
        <taxon>Bacilli</taxon>
        <taxon>Bacillales</taxon>
        <taxon>Bacillaceae</taxon>
        <taxon>Gracilibacillus</taxon>
    </lineage>
</organism>
<keyword evidence="1" id="KW-0238">DNA-binding</keyword>
<evidence type="ECO:0008006" key="4">
    <source>
        <dbReference type="Google" id="ProtNLM"/>
    </source>
</evidence>
<reference evidence="2 3" key="1">
    <citation type="journal article" date="2014" name="Genome Announc.">
        <title>Draft Genome Sequence of the Boron-Tolerant and Moderately Halotolerant Bacterium Gracilibacillus boraciitolerans JCM 21714T.</title>
        <authorList>
            <person name="Ahmed I."/>
            <person name="Oshima K."/>
            <person name="Suda W."/>
            <person name="Kitamura K."/>
            <person name="Iida T."/>
            <person name="Ohmori Y."/>
            <person name="Fujiwara T."/>
            <person name="Hattori M."/>
            <person name="Ohkuma M."/>
        </authorList>
    </citation>
    <scope>NUCLEOTIDE SEQUENCE [LARGE SCALE GENOMIC DNA]</scope>
    <source>
        <strain evidence="2 3">JCM 21714</strain>
    </source>
</reference>